<accession>A0ABD4Z8M9</accession>
<evidence type="ECO:0000313" key="3">
    <source>
        <dbReference type="Proteomes" id="UP001529235"/>
    </source>
</evidence>
<keyword evidence="3" id="KW-1185">Reference proteome</keyword>
<dbReference type="Gene3D" id="3.30.360.10">
    <property type="entry name" value="Dihydrodipicolinate Reductase, domain 2"/>
    <property type="match status" value="1"/>
</dbReference>
<name>A0ABD4Z8M9_9CREN</name>
<dbReference type="InterPro" id="IPR036291">
    <property type="entry name" value="NAD(P)-bd_dom_sf"/>
</dbReference>
<gene>
    <name evidence="2" type="ORF">QPL79_07885</name>
</gene>
<protein>
    <submittedName>
        <fullName evidence="2">Gfo/Idh/MocA family oxidoreductase</fullName>
    </submittedName>
</protein>
<dbReference type="Pfam" id="PF01408">
    <property type="entry name" value="GFO_IDH_MocA"/>
    <property type="match status" value="1"/>
</dbReference>
<comment type="caution">
    <text evidence="2">The sequence shown here is derived from an EMBL/GenBank/DDBJ whole genome shotgun (WGS) entry which is preliminary data.</text>
</comment>
<dbReference type="Gene3D" id="3.40.50.720">
    <property type="entry name" value="NAD(P)-binding Rossmann-like Domain"/>
    <property type="match status" value="1"/>
</dbReference>
<dbReference type="InterPro" id="IPR000683">
    <property type="entry name" value="Gfo/Idh/MocA-like_OxRdtase_N"/>
</dbReference>
<dbReference type="SUPFAM" id="SSF51735">
    <property type="entry name" value="NAD(P)-binding Rossmann-fold domains"/>
    <property type="match status" value="1"/>
</dbReference>
<dbReference type="PANTHER" id="PTHR43377:SF1">
    <property type="entry name" value="BILIVERDIN REDUCTASE A"/>
    <property type="match status" value="1"/>
</dbReference>
<dbReference type="PANTHER" id="PTHR43377">
    <property type="entry name" value="BILIVERDIN REDUCTASE A"/>
    <property type="match status" value="1"/>
</dbReference>
<dbReference type="SUPFAM" id="SSF55347">
    <property type="entry name" value="Glyceraldehyde-3-phosphate dehydrogenase-like, C-terminal domain"/>
    <property type="match status" value="1"/>
</dbReference>
<evidence type="ECO:0000313" key="2">
    <source>
        <dbReference type="EMBL" id="MDK6029282.1"/>
    </source>
</evidence>
<proteinExistence type="predicted"/>
<dbReference type="RefSeq" id="WP_285274269.1">
    <property type="nucleotide sequence ID" value="NZ_JASNVW010000006.1"/>
</dbReference>
<sequence>MLRIGVIGVGRWGKNHVRVLKQLEYEGKVKLEAICDVKEDLVLAIKNEFKVPIAKTDYREMLKHVDAVIISTSISELFKVAEGVLIEGKHALIEKPVATSVYDAMKLLEIVHSNKLVAAPGMIMRFDPTVNKLREILLNEAITYIIFKRLSKRPEHMLSYPVLLDLAVHDIDLCRYITSNEIAEVIDSKKIKLPYDEIVLAVLRTTNNIYCILHVDGFSPYKIREIDVITPKLFVRADTSKGKILYYDTSNAKVQAQENVIQVEYYEPLKKELEWFIEVVKTRPATYAPSLYDAVENLKVVEAIQSKIS</sequence>
<evidence type="ECO:0000259" key="1">
    <source>
        <dbReference type="Pfam" id="PF01408"/>
    </source>
</evidence>
<organism evidence="2 3">
    <name type="scientific">Ignisphaera cupida</name>
    <dbReference type="NCBI Taxonomy" id="3050454"/>
    <lineage>
        <taxon>Archaea</taxon>
        <taxon>Thermoproteota</taxon>
        <taxon>Thermoprotei</taxon>
        <taxon>Desulfurococcales</taxon>
        <taxon>Desulfurococcaceae</taxon>
        <taxon>Ignisphaera</taxon>
    </lineage>
</organism>
<dbReference type="EMBL" id="JASNVW010000006">
    <property type="protein sequence ID" value="MDK6029282.1"/>
    <property type="molecule type" value="Genomic_DNA"/>
</dbReference>
<dbReference type="InterPro" id="IPR051450">
    <property type="entry name" value="Gfo/Idh/MocA_Oxidoreductases"/>
</dbReference>
<dbReference type="AlphaFoldDB" id="A0ABD4Z8M9"/>
<dbReference type="Proteomes" id="UP001529235">
    <property type="component" value="Unassembled WGS sequence"/>
</dbReference>
<reference evidence="2 3" key="1">
    <citation type="submission" date="2023-05" db="EMBL/GenBank/DDBJ databases">
        <title>A new hyperthermophilic archaea 'Ignisphaera cupida' sp. nov. and description of the family 'Ignisphaeraceae' fam. nov.</title>
        <authorList>
            <person name="Podosokorskaya O.A."/>
            <person name="Elcheninov A.G."/>
            <person name="Klukina A."/>
            <person name="Merkel A.Y."/>
        </authorList>
    </citation>
    <scope>NUCLEOTIDE SEQUENCE [LARGE SCALE GENOMIC DNA]</scope>
    <source>
        <strain evidence="2 3">4213-co</strain>
    </source>
</reference>
<feature type="domain" description="Gfo/Idh/MocA-like oxidoreductase N-terminal" evidence="1">
    <location>
        <begin position="2"/>
        <end position="118"/>
    </location>
</feature>